<gene>
    <name evidence="1" type="ORF">g.7512</name>
</gene>
<evidence type="ECO:0000313" key="1">
    <source>
        <dbReference type="EMBL" id="JAS98759.1"/>
    </source>
</evidence>
<feature type="non-terminal residue" evidence="1">
    <location>
        <position position="1"/>
    </location>
</feature>
<name>A0A1B6JHZ9_9HEMI</name>
<protein>
    <submittedName>
        <fullName evidence="1">Uncharacterized protein</fullName>
    </submittedName>
</protein>
<proteinExistence type="predicted"/>
<accession>A0A1B6JHZ9</accession>
<organism evidence="1">
    <name type="scientific">Homalodisca liturata</name>
    <dbReference type="NCBI Taxonomy" id="320908"/>
    <lineage>
        <taxon>Eukaryota</taxon>
        <taxon>Metazoa</taxon>
        <taxon>Ecdysozoa</taxon>
        <taxon>Arthropoda</taxon>
        <taxon>Hexapoda</taxon>
        <taxon>Insecta</taxon>
        <taxon>Pterygota</taxon>
        <taxon>Neoptera</taxon>
        <taxon>Paraneoptera</taxon>
        <taxon>Hemiptera</taxon>
        <taxon>Auchenorrhyncha</taxon>
        <taxon>Membracoidea</taxon>
        <taxon>Cicadellidae</taxon>
        <taxon>Cicadellinae</taxon>
        <taxon>Proconiini</taxon>
        <taxon>Homalodisca</taxon>
    </lineage>
</organism>
<dbReference type="EMBL" id="GECU01008947">
    <property type="protein sequence ID" value="JAS98759.1"/>
    <property type="molecule type" value="Transcribed_RNA"/>
</dbReference>
<sequence>KDTEYNALVKALKDREFLPNIESDFSEISLNIPLNPSSCPSSDSEFLTSEDTDKNVGSFLENIDPSQCSQVNTKKTLSCGIIKSVCRNIFNTKGRKTSLERDDEDCKVEFAAFNKTQSGSGDFEPGVCDIEMSETKKFSPSSSFGDGLVQCLKKKFNSETSKNFASKNNQIKVSPKDCHSWMFNSRPYTPVKC</sequence>
<feature type="non-terminal residue" evidence="1">
    <location>
        <position position="193"/>
    </location>
</feature>
<dbReference type="AlphaFoldDB" id="A0A1B6JHZ9"/>
<reference evidence="1" key="1">
    <citation type="submission" date="2015-11" db="EMBL/GenBank/DDBJ databases">
        <title>De novo transcriptome assembly of four potential Pierce s Disease insect vectors from Arizona vineyards.</title>
        <authorList>
            <person name="Tassone E.E."/>
        </authorList>
    </citation>
    <scope>NUCLEOTIDE SEQUENCE</scope>
</reference>